<name>A0A9J6FLR0_HAELO</name>
<dbReference type="OrthoDB" id="6512568at2759"/>
<accession>A0A9J6FLR0</accession>
<dbReference type="VEuPathDB" id="VectorBase:HLOH_052250"/>
<keyword evidence="1" id="KW-1133">Transmembrane helix</keyword>
<evidence type="ECO:0000313" key="3">
    <source>
        <dbReference type="Proteomes" id="UP000821853"/>
    </source>
</evidence>
<keyword evidence="1" id="KW-0472">Membrane</keyword>
<dbReference type="EMBL" id="JABSTR010000002">
    <property type="protein sequence ID" value="KAH9364058.1"/>
    <property type="molecule type" value="Genomic_DNA"/>
</dbReference>
<evidence type="ECO:0000256" key="1">
    <source>
        <dbReference type="SAM" id="Phobius"/>
    </source>
</evidence>
<proteinExistence type="predicted"/>
<reference evidence="2 3" key="1">
    <citation type="journal article" date="2020" name="Cell">
        <title>Large-Scale Comparative Analyses of Tick Genomes Elucidate Their Genetic Diversity and Vector Capacities.</title>
        <authorList>
            <consortium name="Tick Genome and Microbiome Consortium (TIGMIC)"/>
            <person name="Jia N."/>
            <person name="Wang J."/>
            <person name="Shi W."/>
            <person name="Du L."/>
            <person name="Sun Y."/>
            <person name="Zhan W."/>
            <person name="Jiang J.F."/>
            <person name="Wang Q."/>
            <person name="Zhang B."/>
            <person name="Ji P."/>
            <person name="Bell-Sakyi L."/>
            <person name="Cui X.M."/>
            <person name="Yuan T.T."/>
            <person name="Jiang B.G."/>
            <person name="Yang W.F."/>
            <person name="Lam T.T."/>
            <person name="Chang Q.C."/>
            <person name="Ding S.J."/>
            <person name="Wang X.J."/>
            <person name="Zhu J.G."/>
            <person name="Ruan X.D."/>
            <person name="Zhao L."/>
            <person name="Wei J.T."/>
            <person name="Ye R.Z."/>
            <person name="Que T.C."/>
            <person name="Du C.H."/>
            <person name="Zhou Y.H."/>
            <person name="Cheng J.X."/>
            <person name="Dai P.F."/>
            <person name="Guo W.B."/>
            <person name="Han X.H."/>
            <person name="Huang E.J."/>
            <person name="Li L.F."/>
            <person name="Wei W."/>
            <person name="Gao Y.C."/>
            <person name="Liu J.Z."/>
            <person name="Shao H.Z."/>
            <person name="Wang X."/>
            <person name="Wang C.C."/>
            <person name="Yang T.C."/>
            <person name="Huo Q.B."/>
            <person name="Li W."/>
            <person name="Chen H.Y."/>
            <person name="Chen S.E."/>
            <person name="Zhou L.G."/>
            <person name="Ni X.B."/>
            <person name="Tian J.H."/>
            <person name="Sheng Y."/>
            <person name="Liu T."/>
            <person name="Pan Y.S."/>
            <person name="Xia L.Y."/>
            <person name="Li J."/>
            <person name="Zhao F."/>
            <person name="Cao W.C."/>
        </authorList>
    </citation>
    <scope>NUCLEOTIDE SEQUENCE [LARGE SCALE GENOMIC DNA]</scope>
    <source>
        <strain evidence="2">HaeL-2018</strain>
    </source>
</reference>
<dbReference type="Proteomes" id="UP000821853">
    <property type="component" value="Chromosome 10"/>
</dbReference>
<keyword evidence="1" id="KW-0812">Transmembrane</keyword>
<comment type="caution">
    <text evidence="2">The sequence shown here is derived from an EMBL/GenBank/DDBJ whole genome shotgun (WGS) entry which is preliminary data.</text>
</comment>
<organism evidence="2 3">
    <name type="scientific">Haemaphysalis longicornis</name>
    <name type="common">Bush tick</name>
    <dbReference type="NCBI Taxonomy" id="44386"/>
    <lineage>
        <taxon>Eukaryota</taxon>
        <taxon>Metazoa</taxon>
        <taxon>Ecdysozoa</taxon>
        <taxon>Arthropoda</taxon>
        <taxon>Chelicerata</taxon>
        <taxon>Arachnida</taxon>
        <taxon>Acari</taxon>
        <taxon>Parasitiformes</taxon>
        <taxon>Ixodida</taxon>
        <taxon>Ixodoidea</taxon>
        <taxon>Ixodidae</taxon>
        <taxon>Haemaphysalinae</taxon>
        <taxon>Haemaphysalis</taxon>
    </lineage>
</organism>
<dbReference type="AlphaFoldDB" id="A0A9J6FLR0"/>
<feature type="transmembrane region" description="Helical" evidence="1">
    <location>
        <begin position="26"/>
        <end position="47"/>
    </location>
</feature>
<protein>
    <submittedName>
        <fullName evidence="2">Uncharacterized protein</fullName>
    </submittedName>
</protein>
<sequence>MVVDIKTSEGFDCEQAFGSGNFQNRLTLFTAFSVLVLISHAIAFTLISAEVNHWCRQHTGGNLSADAWRNISIPVDPDGRHSKCMVYANPGDPNDTKVIECDAWDFDLERGTEASSVSGT</sequence>
<gene>
    <name evidence="2" type="ORF">HPB48_016396</name>
</gene>
<evidence type="ECO:0000313" key="2">
    <source>
        <dbReference type="EMBL" id="KAH9364058.1"/>
    </source>
</evidence>
<keyword evidence="3" id="KW-1185">Reference proteome</keyword>